<sequence length="408" mass="46296">MVTFSLKLINLGKSVRHQLENNFLTLRQASEYLSLDYQVKIPKFNRKHPSVMEDLRNLFPVSNTHTYLNTASSGLLSTHLLEWRREHDTSFLNGGSIFRGEQKQFLDGVRETVASFLGGGEHEVALVPNFSFGLNTLLEGIPEGKKVLLLERDYPSINWAFEHRDFNVCYAEVDANLEENIETAVARHRPDIFAFSIVQYLNGVKIDFDFLKQLKAYHPELLLIADGTQYVGTEPFDFGNSAIDVLGASAYKWLLAGYGNGFFMVKEAAQQDIHPSTIGFNSADAMFGNKERIPFMKRFEPGHQDTLNYGSLGQSLQFFKKIGVDKISEDLKQLCATAREAFLERGLLDTAVANRDQFSTIFNITGGDKLFQKLEQEKIICSQRGNGLRVSFHLYNSREDLKKLLHFL</sequence>
<evidence type="ECO:0000259" key="2">
    <source>
        <dbReference type="Pfam" id="PF00266"/>
    </source>
</evidence>
<comment type="caution">
    <text evidence="3">The sequence shown here is derived from an EMBL/GenBank/DDBJ whole genome shotgun (WGS) entry which is preliminary data.</text>
</comment>
<dbReference type="PANTHER" id="PTHR43586">
    <property type="entry name" value="CYSTEINE DESULFURASE"/>
    <property type="match status" value="1"/>
</dbReference>
<proteinExistence type="predicted"/>
<protein>
    <submittedName>
        <fullName evidence="3">Selenocysteine lyase/cysteine desulfurase</fullName>
    </submittedName>
</protein>
<keyword evidence="4" id="KW-1185">Reference proteome</keyword>
<evidence type="ECO:0000256" key="1">
    <source>
        <dbReference type="ARBA" id="ARBA00022898"/>
    </source>
</evidence>
<keyword evidence="1" id="KW-0663">Pyridoxal phosphate</keyword>
<dbReference type="InterPro" id="IPR000192">
    <property type="entry name" value="Aminotrans_V_dom"/>
</dbReference>
<dbReference type="EMBL" id="QRAO01000006">
    <property type="protein sequence ID" value="RDK83853.1"/>
    <property type="molecule type" value="Genomic_DNA"/>
</dbReference>
<dbReference type="Gene3D" id="3.90.1150.10">
    <property type="entry name" value="Aspartate Aminotransferase, domain 1"/>
    <property type="match status" value="1"/>
</dbReference>
<keyword evidence="3" id="KW-0456">Lyase</keyword>
<dbReference type="InterPro" id="IPR015422">
    <property type="entry name" value="PyrdxlP-dep_Trfase_small"/>
</dbReference>
<dbReference type="InterPro" id="IPR015424">
    <property type="entry name" value="PyrdxlP-dep_Trfase"/>
</dbReference>
<name>A0A370Q693_9FLAO</name>
<evidence type="ECO:0000313" key="4">
    <source>
        <dbReference type="Proteomes" id="UP000255317"/>
    </source>
</evidence>
<dbReference type="Pfam" id="PF00266">
    <property type="entry name" value="Aminotran_5"/>
    <property type="match status" value="1"/>
</dbReference>
<dbReference type="GO" id="GO:0016829">
    <property type="term" value="F:lyase activity"/>
    <property type="evidence" value="ECO:0007669"/>
    <property type="project" value="UniProtKB-KW"/>
</dbReference>
<accession>A0A370Q693</accession>
<dbReference type="InterPro" id="IPR015421">
    <property type="entry name" value="PyrdxlP-dep_Trfase_major"/>
</dbReference>
<dbReference type="Gene3D" id="3.40.640.10">
    <property type="entry name" value="Type I PLP-dependent aspartate aminotransferase-like (Major domain)"/>
    <property type="match status" value="1"/>
</dbReference>
<dbReference type="AlphaFoldDB" id="A0A370Q693"/>
<feature type="domain" description="Aminotransferase class V" evidence="2">
    <location>
        <begin position="96"/>
        <end position="404"/>
    </location>
</feature>
<gene>
    <name evidence="3" type="ORF">C8D94_10666</name>
</gene>
<dbReference type="Proteomes" id="UP000255317">
    <property type="component" value="Unassembled WGS sequence"/>
</dbReference>
<dbReference type="SUPFAM" id="SSF53383">
    <property type="entry name" value="PLP-dependent transferases"/>
    <property type="match status" value="1"/>
</dbReference>
<dbReference type="PANTHER" id="PTHR43586:SF15">
    <property type="entry name" value="BLR3095 PROTEIN"/>
    <property type="match status" value="1"/>
</dbReference>
<reference evidence="3 4" key="1">
    <citation type="submission" date="2018-07" db="EMBL/GenBank/DDBJ databases">
        <title>Genomic Encyclopedia of Type Strains, Phase IV (KMG-IV): sequencing the most valuable type-strain genomes for metagenomic binning, comparative biology and taxonomic classification.</title>
        <authorList>
            <person name="Goeker M."/>
        </authorList>
    </citation>
    <scope>NUCLEOTIDE SEQUENCE [LARGE SCALE GENOMIC DNA]</scope>
    <source>
        <strain evidence="3 4">DSM 101478</strain>
    </source>
</reference>
<organism evidence="3 4">
    <name type="scientific">Marinirhabdus gelatinilytica</name>
    <dbReference type="NCBI Taxonomy" id="1703343"/>
    <lineage>
        <taxon>Bacteria</taxon>
        <taxon>Pseudomonadati</taxon>
        <taxon>Bacteroidota</taxon>
        <taxon>Flavobacteriia</taxon>
        <taxon>Flavobacteriales</taxon>
        <taxon>Flavobacteriaceae</taxon>
    </lineage>
</organism>
<evidence type="ECO:0000313" key="3">
    <source>
        <dbReference type="EMBL" id="RDK83853.1"/>
    </source>
</evidence>